<evidence type="ECO:0000313" key="8">
    <source>
        <dbReference type="EMBL" id="CAL58470.1"/>
    </source>
</evidence>
<dbReference type="Proteomes" id="UP000009170">
    <property type="component" value="Unassembled WGS sequence"/>
</dbReference>
<dbReference type="Gene3D" id="3.40.50.10130">
    <property type="match status" value="1"/>
</dbReference>
<dbReference type="GO" id="GO:0003697">
    <property type="term" value="F:single-stranded DNA binding"/>
    <property type="evidence" value="ECO:0007669"/>
    <property type="project" value="TreeGrafter"/>
</dbReference>
<dbReference type="InterPro" id="IPR004579">
    <property type="entry name" value="ERCC1/RAD10/SWI10"/>
</dbReference>
<accession>A0A1Y5IB11</accession>
<reference evidence="9" key="3">
    <citation type="submission" date="2017-04" db="EMBL/GenBank/DDBJ databases">
        <title>Population genomics of picophytoplankton unveils novel chromosome hypervariability.</title>
        <authorList>
            <consortium name="DOE Joint Genome Institute"/>
            <person name="Blanc-Mathieu R."/>
            <person name="Krasovec M."/>
            <person name="Hebrard M."/>
            <person name="Yau S."/>
            <person name="Desgranges E."/>
            <person name="Martin J."/>
            <person name="Schackwitz W."/>
            <person name="Kuo A."/>
            <person name="Salin G."/>
            <person name="Donnadieu C."/>
            <person name="Desdevises Y."/>
            <person name="Sanchez-Ferandin S."/>
            <person name="Moreau H."/>
            <person name="Rivals E."/>
            <person name="Grigoriev I.V."/>
            <person name="Grimsley N."/>
            <person name="Eyre-Walker A."/>
            <person name="Piganeau G."/>
        </authorList>
    </citation>
    <scope>NUCLEOTIDE SEQUENCE [LARGE SCALE GENOMIC DNA]</scope>
    <source>
        <strain evidence="9">RCC 1115</strain>
    </source>
</reference>
<reference evidence="8 10" key="1">
    <citation type="journal article" date="2006" name="Proc. Natl. Acad. Sci. U.S.A.">
        <title>Genome analysis of the smallest free-living eukaryote Ostreococcus tauri unveils many unique features.</title>
        <authorList>
            <person name="Derelle E."/>
            <person name="Ferraz C."/>
            <person name="Rombauts S."/>
            <person name="Rouze P."/>
            <person name="Worden A.Z."/>
            <person name="Robbens S."/>
            <person name="Partensky F."/>
            <person name="Degroeve S."/>
            <person name="Echeynie S."/>
            <person name="Cooke R."/>
            <person name="Saeys Y."/>
            <person name="Wuyts J."/>
            <person name="Jabbari K."/>
            <person name="Bowler C."/>
            <person name="Panaud O."/>
            <person name="Piegu B."/>
            <person name="Ball S.G."/>
            <person name="Ral J.-P."/>
            <person name="Bouget F.-Y."/>
            <person name="Piganeau G."/>
            <person name="De Baets B."/>
            <person name="Picard A."/>
            <person name="Delseny M."/>
            <person name="Demaille J."/>
            <person name="Van de Peer Y."/>
            <person name="Moreau H."/>
        </authorList>
    </citation>
    <scope>NUCLEOTIDE SEQUENCE [LARGE SCALE GENOMIC DNA]</scope>
    <source>
        <strain evidence="8 10">OTTH0595</strain>
    </source>
</reference>
<dbReference type="EMBL" id="CAID01000018">
    <property type="protein sequence ID" value="CAL58470.1"/>
    <property type="molecule type" value="Genomic_DNA"/>
</dbReference>
<comment type="subcellular location">
    <subcellularLocation>
        <location evidence="1">Nucleus</location>
    </subcellularLocation>
</comment>
<evidence type="ECO:0000256" key="5">
    <source>
        <dbReference type="ARBA" id="ARBA00023204"/>
    </source>
</evidence>
<dbReference type="GO" id="GO:0003684">
    <property type="term" value="F:damaged DNA binding"/>
    <property type="evidence" value="ECO:0007669"/>
    <property type="project" value="InterPro"/>
</dbReference>
<protein>
    <submittedName>
        <fullName evidence="9">Nucleotide repair protein</fullName>
    </submittedName>
    <submittedName>
        <fullName evidence="8">Restriction endonuclease type II-like</fullName>
    </submittedName>
</protein>
<proteinExistence type="inferred from homology"/>
<evidence type="ECO:0000256" key="2">
    <source>
        <dbReference type="ARBA" id="ARBA00008283"/>
    </source>
</evidence>
<keyword evidence="8" id="KW-0378">Hydrolase</keyword>
<feature type="domain" description="ERCC1-like central" evidence="7">
    <location>
        <begin position="22"/>
        <end position="118"/>
    </location>
</feature>
<keyword evidence="3" id="KW-0227">DNA damage</keyword>
<dbReference type="GO" id="GO:0006302">
    <property type="term" value="P:double-strand break repair"/>
    <property type="evidence" value="ECO:0007669"/>
    <property type="project" value="UniProtKB-ARBA"/>
</dbReference>
<dbReference type="PANTHER" id="PTHR12749">
    <property type="entry name" value="EXCISION REPAIR CROSS-COMPLEMENTING 1 ERCC1"/>
    <property type="match status" value="1"/>
</dbReference>
<dbReference type="InterPro" id="IPR010994">
    <property type="entry name" value="RuvA_2-like"/>
</dbReference>
<dbReference type="KEGG" id="ota:OT_ostta18g00180"/>
<evidence type="ECO:0000259" key="7">
    <source>
        <dbReference type="Pfam" id="PF03834"/>
    </source>
</evidence>
<name>Q00SZ4_OSTTA</name>
<keyword evidence="8" id="KW-0540">Nuclease</keyword>
<evidence type="ECO:0000313" key="10">
    <source>
        <dbReference type="Proteomes" id="UP000009170"/>
    </source>
</evidence>
<keyword evidence="6" id="KW-0539">Nucleus</keyword>
<dbReference type="InParanoid" id="Q00SZ4"/>
<accession>A0A454Y4P3</accession>
<evidence type="ECO:0000256" key="1">
    <source>
        <dbReference type="ARBA" id="ARBA00004123"/>
    </source>
</evidence>
<comment type="similarity">
    <text evidence="2">Belongs to the ERCC1/RAD10/SWI10 family.</text>
</comment>
<dbReference type="InterPro" id="IPR047260">
    <property type="entry name" value="ERCC1-like_central_dom"/>
</dbReference>
<keyword evidence="10" id="KW-1185">Reference proteome</keyword>
<dbReference type="Proteomes" id="UP000195557">
    <property type="component" value="Unassembled WGS sequence"/>
</dbReference>
<evidence type="ECO:0000256" key="6">
    <source>
        <dbReference type="ARBA" id="ARBA00023242"/>
    </source>
</evidence>
<keyword evidence="5" id="KW-0234">DNA repair</keyword>
<dbReference type="GO" id="GO:0070914">
    <property type="term" value="P:UV-damage excision repair"/>
    <property type="evidence" value="ECO:0007669"/>
    <property type="project" value="TreeGrafter"/>
</dbReference>
<evidence type="ECO:0000313" key="9">
    <source>
        <dbReference type="EMBL" id="OUS45243.1"/>
    </source>
</evidence>
<dbReference type="RefSeq" id="XP_003084054.1">
    <property type="nucleotide sequence ID" value="XM_003084006.1"/>
</dbReference>
<dbReference type="Gene3D" id="1.10.150.20">
    <property type="entry name" value="5' to 3' exonuclease, C-terminal subdomain"/>
    <property type="match status" value="1"/>
</dbReference>
<dbReference type="GO" id="GO:0070522">
    <property type="term" value="C:ERCC4-ERCC1 complex"/>
    <property type="evidence" value="ECO:0007669"/>
    <property type="project" value="TreeGrafter"/>
</dbReference>
<keyword evidence="8" id="KW-0255">Endonuclease</keyword>
<dbReference type="SUPFAM" id="SSF47781">
    <property type="entry name" value="RuvA domain 2-like"/>
    <property type="match status" value="1"/>
</dbReference>
<dbReference type="STRING" id="70448.Q00SZ4"/>
<dbReference type="GeneID" id="9838253"/>
<dbReference type="SUPFAM" id="SSF52980">
    <property type="entry name" value="Restriction endonuclease-like"/>
    <property type="match status" value="1"/>
</dbReference>
<gene>
    <name evidence="9" type="ORF">BE221DRAFT_206753</name>
    <name evidence="8" type="ORF">OT_ostta18g00180</name>
</gene>
<dbReference type="OrthoDB" id="10262814at2759"/>
<evidence type="ECO:0000256" key="4">
    <source>
        <dbReference type="ARBA" id="ARBA00023125"/>
    </source>
</evidence>
<dbReference type="PANTHER" id="PTHR12749:SF0">
    <property type="entry name" value="DNA EXCISION REPAIR PROTEIN ERCC-1"/>
    <property type="match status" value="1"/>
</dbReference>
<dbReference type="AlphaFoldDB" id="Q00SZ4"/>
<dbReference type="Pfam" id="PF03834">
    <property type="entry name" value="Rad10"/>
    <property type="match status" value="1"/>
</dbReference>
<dbReference type="GO" id="GO:0000110">
    <property type="term" value="C:nucleotide-excision repair factor 1 complex"/>
    <property type="evidence" value="ECO:0007669"/>
    <property type="project" value="TreeGrafter"/>
</dbReference>
<dbReference type="Pfam" id="PF14520">
    <property type="entry name" value="HHH_5"/>
    <property type="match status" value="1"/>
</dbReference>
<organism evidence="8 10">
    <name type="scientific">Ostreococcus tauri</name>
    <name type="common">Marine green alga</name>
    <dbReference type="NCBI Taxonomy" id="70448"/>
    <lineage>
        <taxon>Eukaryota</taxon>
        <taxon>Viridiplantae</taxon>
        <taxon>Chlorophyta</taxon>
        <taxon>Mamiellophyceae</taxon>
        <taxon>Mamiellales</taxon>
        <taxon>Bathycoccaceae</taxon>
        <taxon>Ostreococcus</taxon>
    </lineage>
</organism>
<sequence>MPNGNQTSLLVNSRSAPLFPLNLLKVKYSYENLKCDFVCGHVSILYCTLSALSLNEYCLKQKLLQLSVNRSSVVVLCLVDSEDGMQILTSLNKLCVCHNAVLICTYALDEAAAYLHALCVLSQETSEPKNTPDQDVYSILSSIRGINKVDAKSICHNSRSFADICASTLKRNSDCPGVGPTKAQNLRKTLQKPFMMMNRMDTSA</sequence>
<dbReference type="EMBL" id="KZ155791">
    <property type="protein sequence ID" value="OUS45243.1"/>
    <property type="molecule type" value="Genomic_DNA"/>
</dbReference>
<reference evidence="8" key="2">
    <citation type="journal article" date="2014" name="BMC Genomics">
        <title>An improved genome of the model marine alga Ostreococcus tauri unfolds by assessing Illumina de novo assemblies.</title>
        <authorList>
            <person name="Blanc-Mathieu R."/>
            <person name="Verhelst B."/>
            <person name="Derelle E."/>
            <person name="Rombauts S."/>
            <person name="Bouget F.Y."/>
            <person name="Carre I."/>
            <person name="Chateau A."/>
            <person name="Eyre-Walker A."/>
            <person name="Grimsley N."/>
            <person name="Moreau H."/>
            <person name="Piegu B."/>
            <person name="Rivals E."/>
            <person name="Schackwitz W."/>
            <person name="Van de Peer Y."/>
            <person name="Piganeau G."/>
        </authorList>
    </citation>
    <scope>NUCLEOTIDE SEQUENCE</scope>
    <source>
        <strain evidence="8">RCC4221</strain>
    </source>
</reference>
<dbReference type="GO" id="GO:0006312">
    <property type="term" value="P:mitotic recombination"/>
    <property type="evidence" value="ECO:0007669"/>
    <property type="project" value="TreeGrafter"/>
</dbReference>
<evidence type="ECO:0000256" key="3">
    <source>
        <dbReference type="ARBA" id="ARBA00022763"/>
    </source>
</evidence>
<accession>Q00SZ4</accession>
<keyword evidence="4" id="KW-0238">DNA-binding</keyword>
<dbReference type="InterPro" id="IPR011335">
    <property type="entry name" value="Restrct_endonuc-II-like"/>
</dbReference>
<dbReference type="GO" id="GO:0004519">
    <property type="term" value="F:endonuclease activity"/>
    <property type="evidence" value="ECO:0007669"/>
    <property type="project" value="UniProtKB-KW"/>
</dbReference>